<gene>
    <name evidence="2" type="ORF">DFR29_104117</name>
</gene>
<comment type="caution">
    <text evidence="2">The sequence shown here is derived from an EMBL/GenBank/DDBJ whole genome shotgun (WGS) entry which is preliminary data.</text>
</comment>
<dbReference type="GO" id="GO:0016779">
    <property type="term" value="F:nucleotidyltransferase activity"/>
    <property type="evidence" value="ECO:0007669"/>
    <property type="project" value="InterPro"/>
</dbReference>
<name>A0A4R6Z2J0_9GAMM</name>
<keyword evidence="3" id="KW-1185">Reference proteome</keyword>
<organism evidence="2 3">
    <name type="scientific">Tahibacter aquaticus</name>
    <dbReference type="NCBI Taxonomy" id="520092"/>
    <lineage>
        <taxon>Bacteria</taxon>
        <taxon>Pseudomonadati</taxon>
        <taxon>Pseudomonadota</taxon>
        <taxon>Gammaproteobacteria</taxon>
        <taxon>Lysobacterales</taxon>
        <taxon>Rhodanobacteraceae</taxon>
        <taxon>Tahibacter</taxon>
    </lineage>
</organism>
<dbReference type="CDD" id="cd05400">
    <property type="entry name" value="NT_2-5OAS_ClassI-CCAase"/>
    <property type="match status" value="1"/>
</dbReference>
<dbReference type="Proteomes" id="UP000295293">
    <property type="component" value="Unassembled WGS sequence"/>
</dbReference>
<dbReference type="EMBL" id="SNZH01000004">
    <property type="protein sequence ID" value="TDR45689.1"/>
    <property type="molecule type" value="Genomic_DNA"/>
</dbReference>
<dbReference type="RefSeq" id="WP_133818058.1">
    <property type="nucleotide sequence ID" value="NZ_SNZH01000004.1"/>
</dbReference>
<dbReference type="InterPro" id="IPR006116">
    <property type="entry name" value="NT_2-5OAS_ClassI-CCAase"/>
</dbReference>
<evidence type="ECO:0008006" key="4">
    <source>
        <dbReference type="Google" id="ProtNLM"/>
    </source>
</evidence>
<accession>A0A4R6Z2J0</accession>
<dbReference type="OrthoDB" id="1118920at2"/>
<evidence type="ECO:0000313" key="3">
    <source>
        <dbReference type="Proteomes" id="UP000295293"/>
    </source>
</evidence>
<dbReference type="Pfam" id="PF18144">
    <property type="entry name" value="SMODS"/>
    <property type="match status" value="1"/>
</dbReference>
<dbReference type="GO" id="GO:0051607">
    <property type="term" value="P:defense response to virus"/>
    <property type="evidence" value="ECO:0007669"/>
    <property type="project" value="UniProtKB-KW"/>
</dbReference>
<proteinExistence type="predicted"/>
<evidence type="ECO:0000256" key="1">
    <source>
        <dbReference type="ARBA" id="ARBA00023118"/>
    </source>
</evidence>
<reference evidence="2 3" key="1">
    <citation type="submission" date="2019-03" db="EMBL/GenBank/DDBJ databases">
        <title>Genomic Encyclopedia of Type Strains, Phase IV (KMG-IV): sequencing the most valuable type-strain genomes for metagenomic binning, comparative biology and taxonomic classification.</title>
        <authorList>
            <person name="Goeker M."/>
        </authorList>
    </citation>
    <scope>NUCLEOTIDE SEQUENCE [LARGE SCALE GENOMIC DNA]</scope>
    <source>
        <strain evidence="2 3">DSM 21667</strain>
    </source>
</reference>
<sequence length="424" mass="46835">MNTFPTSGLPLSEPIDFLLADVAIRVQLSATNHKLAVARYEAVNKWIERPGSPLEGCVDVFYAQGSMAIGATIASKLVHDEFDIDLIAQLNLPADTPPHRMLDLLEAAIRGEPGSRYHEMTVRCTRCIQIRYADGMHLDVTPMVRLAHLPERCGFIFHARHRHEDRDDRRIVANPWGFAQWFMEHTPAELAFANVFEARAADYEATLFVAKAESEPVPDLVAPHRKSMALIALQLLKRWRNVQYDQREGRCPPSVVLAKFVADNANCTRTLSEELLHQAKQLKLAFARAQLTRELIVVSNPACQSDVFTDRWPEGLEAQGAFLSDLMVLVRKLEQLTGDCDLATMQQILSDLFGERPALEAIRAFNRRAGLAIVQGESRHVPGSGRFDIAAGGSAAAATAITTGAAAASRVTPKHTYFGGPAPR</sequence>
<dbReference type="AlphaFoldDB" id="A0A4R6Z2J0"/>
<keyword evidence="1" id="KW-0051">Antiviral defense</keyword>
<protein>
    <recommendedName>
        <fullName evidence="4">Nucleotidyltransferase</fullName>
    </recommendedName>
</protein>
<evidence type="ECO:0000313" key="2">
    <source>
        <dbReference type="EMBL" id="TDR45689.1"/>
    </source>
</evidence>